<dbReference type="GO" id="GO:0019005">
    <property type="term" value="C:SCF ubiquitin ligase complex"/>
    <property type="evidence" value="ECO:0007669"/>
    <property type="project" value="TreeGrafter"/>
</dbReference>
<gene>
    <name evidence="1" type="ORF">BN9_058230</name>
</gene>
<dbReference type="AlphaFoldDB" id="A0A024GDP0"/>
<evidence type="ECO:0000313" key="1">
    <source>
        <dbReference type="EMBL" id="CCI44976.1"/>
    </source>
</evidence>
<proteinExistence type="predicted"/>
<dbReference type="EMBL" id="CAIX01000085">
    <property type="protein sequence ID" value="CCI44976.1"/>
    <property type="molecule type" value="Genomic_DNA"/>
</dbReference>
<keyword evidence="2" id="KW-1185">Reference proteome</keyword>
<reference evidence="1 2" key="1">
    <citation type="submission" date="2012-05" db="EMBL/GenBank/DDBJ databases">
        <title>Recombination and specialization in a pathogen metapopulation.</title>
        <authorList>
            <person name="Gardiner A."/>
            <person name="Kemen E."/>
            <person name="Schultz-Larsen T."/>
            <person name="MacLean D."/>
            <person name="Van Oosterhout C."/>
            <person name="Jones J.D.G."/>
        </authorList>
    </citation>
    <scope>NUCLEOTIDE SEQUENCE [LARGE SCALE GENOMIC DNA]</scope>
    <source>
        <strain evidence="1 2">Ac Nc2</strain>
    </source>
</reference>
<organism evidence="1 2">
    <name type="scientific">Albugo candida</name>
    <dbReference type="NCBI Taxonomy" id="65357"/>
    <lineage>
        <taxon>Eukaryota</taxon>
        <taxon>Sar</taxon>
        <taxon>Stramenopiles</taxon>
        <taxon>Oomycota</taxon>
        <taxon>Peronosporomycetes</taxon>
        <taxon>Albuginales</taxon>
        <taxon>Albuginaceae</taxon>
        <taxon>Albugo</taxon>
    </lineage>
</organism>
<sequence length="394" mass="45148">MRGNQNENAYRSTGVLTAKAKASPSCNLVRRSGPEKTAIFEKRIECVFQRILPHTIQKTLDKVDRMLHPQLAVRINGRSTTISATEHLRFANKTHTLAITFAQSLGSPVLHDGGALSTLIYVDLEITSARSLSSQVYWKSERLHLKSWKRVVSNERLGISMYTLAVGPWNSSCIVAIVWTRTLEILQLHLLSHRIESLYHACHRRVLVICDDIDPKYGLHSYTLCIAVRNLSDVLWERDFYDVEFQAPLEKDSNTVTARLIQDQGGRRDMTLMLHKRPCLSFQLDAFEARMDEACILDVGIFDEKCMPVWCFVRAIGLRQCCEKREMESFSHTTAGLKCEMVEATHEEIDAENSLRHFRLLLNRDGSKLVVRQIEVAFGLSFIDRRFSTCYTRR</sequence>
<comment type="caution">
    <text evidence="1">The sequence shown here is derived from an EMBL/GenBank/DDBJ whole genome shotgun (WGS) entry which is preliminary data.</text>
</comment>
<dbReference type="PANTHER" id="PTHR46731:SF1">
    <property type="entry name" value="F-BOX ONLY PROTEIN 15"/>
    <property type="match status" value="1"/>
</dbReference>
<dbReference type="OrthoDB" id="3219396at2759"/>
<dbReference type="InParanoid" id="A0A024GDP0"/>
<evidence type="ECO:0000313" key="2">
    <source>
        <dbReference type="Proteomes" id="UP000053237"/>
    </source>
</evidence>
<dbReference type="PANTHER" id="PTHR46731">
    <property type="entry name" value="F-BOX ONLY PROTEIN 15"/>
    <property type="match status" value="1"/>
</dbReference>
<dbReference type="Proteomes" id="UP000053237">
    <property type="component" value="Unassembled WGS sequence"/>
</dbReference>
<accession>A0A024GDP0</accession>
<protein>
    <submittedName>
        <fullName evidence="1">Uncharacterized protein</fullName>
    </submittedName>
</protein>
<name>A0A024GDP0_9STRA</name>